<dbReference type="AlphaFoldDB" id="A0A1V4SF59"/>
<protein>
    <submittedName>
        <fullName evidence="2">ABC-2 family transporter protein</fullName>
    </submittedName>
</protein>
<organism evidence="2 3">
    <name type="scientific">Ruminiclostridium hungatei</name>
    <name type="common">Clostridium hungatei</name>
    <dbReference type="NCBI Taxonomy" id="48256"/>
    <lineage>
        <taxon>Bacteria</taxon>
        <taxon>Bacillati</taxon>
        <taxon>Bacillota</taxon>
        <taxon>Clostridia</taxon>
        <taxon>Eubacteriales</taxon>
        <taxon>Oscillospiraceae</taxon>
        <taxon>Ruminiclostridium</taxon>
    </lineage>
</organism>
<keyword evidence="3" id="KW-1185">Reference proteome</keyword>
<proteinExistence type="predicted"/>
<feature type="transmembrane region" description="Helical" evidence="1">
    <location>
        <begin position="57"/>
        <end position="79"/>
    </location>
</feature>
<gene>
    <name evidence="2" type="ORF">CLHUN_35190</name>
</gene>
<keyword evidence="1" id="KW-0812">Transmembrane</keyword>
<dbReference type="Proteomes" id="UP000191554">
    <property type="component" value="Unassembled WGS sequence"/>
</dbReference>
<dbReference type="Pfam" id="PF12730">
    <property type="entry name" value="ABC2_membrane_4"/>
    <property type="match status" value="1"/>
</dbReference>
<sequence length="241" mass="26322">MKLLSIELKKGRRSGVFPVMLGVGLLGALYAFANFAVRKESLLSLPLPPMTILLTQLYGMIMVMNLFGIIVAACLIYNVEHRGNALNKMMALPISISGIYFTKFAILTTLVAVGIALQNIALAIIGNLYLPEGTFDAAVLLRFTVYSFVTSMPVLSFMLAVSSRFESMWITLGIGVAGFFSGMTMTTANSKLFLINPFVLIMEPAMSPNTVIDTTVIVLSISETIVFLVAGQMLMKHIRYE</sequence>
<name>A0A1V4SF59_RUMHU</name>
<dbReference type="CDD" id="cd21809">
    <property type="entry name" value="ABC-2_lan_permease-like"/>
    <property type="match status" value="1"/>
</dbReference>
<evidence type="ECO:0000313" key="3">
    <source>
        <dbReference type="Proteomes" id="UP000191554"/>
    </source>
</evidence>
<keyword evidence="1" id="KW-0472">Membrane</keyword>
<comment type="caution">
    <text evidence="2">The sequence shown here is derived from an EMBL/GenBank/DDBJ whole genome shotgun (WGS) entry which is preliminary data.</text>
</comment>
<feature type="transmembrane region" description="Helical" evidence="1">
    <location>
        <begin position="210"/>
        <end position="230"/>
    </location>
</feature>
<accession>A0A1V4SF59</accession>
<feature type="transmembrane region" description="Helical" evidence="1">
    <location>
        <begin position="100"/>
        <end position="125"/>
    </location>
</feature>
<dbReference type="STRING" id="48256.CLHUN_35190"/>
<feature type="transmembrane region" description="Helical" evidence="1">
    <location>
        <begin position="168"/>
        <end position="190"/>
    </location>
</feature>
<evidence type="ECO:0000313" key="2">
    <source>
        <dbReference type="EMBL" id="OPX42552.1"/>
    </source>
</evidence>
<keyword evidence="1" id="KW-1133">Transmembrane helix</keyword>
<dbReference type="OrthoDB" id="1910346at2"/>
<dbReference type="RefSeq" id="WP_080065941.1">
    <property type="nucleotide sequence ID" value="NZ_MZGX01000027.1"/>
</dbReference>
<reference evidence="2 3" key="1">
    <citation type="submission" date="2017-03" db="EMBL/GenBank/DDBJ databases">
        <title>Genome sequence of Clostridium hungatei DSM 14427.</title>
        <authorList>
            <person name="Poehlein A."/>
            <person name="Daniel R."/>
        </authorList>
    </citation>
    <scope>NUCLEOTIDE SEQUENCE [LARGE SCALE GENOMIC DNA]</scope>
    <source>
        <strain evidence="2 3">DSM 14427</strain>
    </source>
</reference>
<feature type="transmembrane region" description="Helical" evidence="1">
    <location>
        <begin position="137"/>
        <end position="161"/>
    </location>
</feature>
<evidence type="ECO:0000256" key="1">
    <source>
        <dbReference type="SAM" id="Phobius"/>
    </source>
</evidence>
<dbReference type="EMBL" id="MZGX01000027">
    <property type="protein sequence ID" value="OPX42552.1"/>
    <property type="molecule type" value="Genomic_DNA"/>
</dbReference>
<feature type="transmembrane region" description="Helical" evidence="1">
    <location>
        <begin position="16"/>
        <end position="37"/>
    </location>
</feature>